<evidence type="ECO:0000256" key="2">
    <source>
        <dbReference type="SAM" id="Phobius"/>
    </source>
</evidence>
<dbReference type="EMBL" id="JBHSBI010000042">
    <property type="protein sequence ID" value="MFC4015263.1"/>
    <property type="molecule type" value="Genomic_DNA"/>
</dbReference>
<organism evidence="3 4">
    <name type="scientific">Nonomuraea purpurea</name>
    <dbReference type="NCBI Taxonomy" id="1849276"/>
    <lineage>
        <taxon>Bacteria</taxon>
        <taxon>Bacillati</taxon>
        <taxon>Actinomycetota</taxon>
        <taxon>Actinomycetes</taxon>
        <taxon>Streptosporangiales</taxon>
        <taxon>Streptosporangiaceae</taxon>
        <taxon>Nonomuraea</taxon>
    </lineage>
</organism>
<evidence type="ECO:0000313" key="4">
    <source>
        <dbReference type="Proteomes" id="UP001595851"/>
    </source>
</evidence>
<comment type="caution">
    <text evidence="3">The sequence shown here is derived from an EMBL/GenBank/DDBJ whole genome shotgun (WGS) entry which is preliminary data.</text>
</comment>
<dbReference type="Proteomes" id="UP001595851">
    <property type="component" value="Unassembled WGS sequence"/>
</dbReference>
<keyword evidence="2" id="KW-1133">Transmembrane helix</keyword>
<feature type="transmembrane region" description="Helical" evidence="2">
    <location>
        <begin position="51"/>
        <end position="71"/>
    </location>
</feature>
<keyword evidence="2" id="KW-0812">Transmembrane</keyword>
<sequence>MQADRTQPPSRQTQQDLDEQAAVQTAAIIADSLTPPQPPHWLRRALRRHPAARLLVPCLAVTAALVIIKIARHRARCCDQARP</sequence>
<reference evidence="4" key="1">
    <citation type="journal article" date="2019" name="Int. J. Syst. Evol. Microbiol.">
        <title>The Global Catalogue of Microorganisms (GCM) 10K type strain sequencing project: providing services to taxonomists for standard genome sequencing and annotation.</title>
        <authorList>
            <consortium name="The Broad Institute Genomics Platform"/>
            <consortium name="The Broad Institute Genome Sequencing Center for Infectious Disease"/>
            <person name="Wu L."/>
            <person name="Ma J."/>
        </authorList>
    </citation>
    <scope>NUCLEOTIDE SEQUENCE [LARGE SCALE GENOMIC DNA]</scope>
    <source>
        <strain evidence="4">TBRC 1276</strain>
    </source>
</reference>
<evidence type="ECO:0000313" key="3">
    <source>
        <dbReference type="EMBL" id="MFC4015263.1"/>
    </source>
</evidence>
<feature type="compositionally biased region" description="Polar residues" evidence="1">
    <location>
        <begin position="1"/>
        <end position="15"/>
    </location>
</feature>
<keyword evidence="4" id="KW-1185">Reference proteome</keyword>
<dbReference type="RefSeq" id="WP_379535079.1">
    <property type="nucleotide sequence ID" value="NZ_JBHSBI010000042.1"/>
</dbReference>
<feature type="region of interest" description="Disordered" evidence="1">
    <location>
        <begin position="1"/>
        <end position="21"/>
    </location>
</feature>
<keyword evidence="2" id="KW-0472">Membrane</keyword>
<name>A0ABV8GQP1_9ACTN</name>
<protein>
    <recommendedName>
        <fullName evidence="5">DUF3040 domain-containing protein</fullName>
    </recommendedName>
</protein>
<gene>
    <name evidence="3" type="ORF">ACFOY2_49180</name>
</gene>
<accession>A0ABV8GQP1</accession>
<proteinExistence type="predicted"/>
<evidence type="ECO:0008006" key="5">
    <source>
        <dbReference type="Google" id="ProtNLM"/>
    </source>
</evidence>
<evidence type="ECO:0000256" key="1">
    <source>
        <dbReference type="SAM" id="MobiDB-lite"/>
    </source>
</evidence>